<name>X1HMY5_9ZZZZ</name>
<sequence length="156" mass="17718">MLHGEVPETDQKLLNEILAIFKRREASYNKLLIQTSLVKEDDKWKNVFTKLVPLSKEYAIEDKVLNYEGFLVASIKADASNFCTIVERLVRGGRLQIKGCPEVLFEGNFPNREGNYMTSGDDVFELGWPANFYDFSPAHGFNGRPPHDPLLAVEKP</sequence>
<protein>
    <submittedName>
        <fullName evidence="1">Uncharacterized protein</fullName>
    </submittedName>
</protein>
<feature type="non-terminal residue" evidence="1">
    <location>
        <position position="156"/>
    </location>
</feature>
<organism evidence="1">
    <name type="scientific">marine sediment metagenome</name>
    <dbReference type="NCBI Taxonomy" id="412755"/>
    <lineage>
        <taxon>unclassified sequences</taxon>
        <taxon>metagenomes</taxon>
        <taxon>ecological metagenomes</taxon>
    </lineage>
</organism>
<comment type="caution">
    <text evidence="1">The sequence shown here is derived from an EMBL/GenBank/DDBJ whole genome shotgun (WGS) entry which is preliminary data.</text>
</comment>
<evidence type="ECO:0000313" key="1">
    <source>
        <dbReference type="EMBL" id="GAH71466.1"/>
    </source>
</evidence>
<reference evidence="1" key="1">
    <citation type="journal article" date="2014" name="Front. Microbiol.">
        <title>High frequency of phylogenetically diverse reductive dehalogenase-homologous genes in deep subseafloor sedimentary metagenomes.</title>
        <authorList>
            <person name="Kawai M."/>
            <person name="Futagami T."/>
            <person name="Toyoda A."/>
            <person name="Takaki Y."/>
            <person name="Nishi S."/>
            <person name="Hori S."/>
            <person name="Arai W."/>
            <person name="Tsubouchi T."/>
            <person name="Morono Y."/>
            <person name="Uchiyama I."/>
            <person name="Ito T."/>
            <person name="Fujiyama A."/>
            <person name="Inagaki F."/>
            <person name="Takami H."/>
        </authorList>
    </citation>
    <scope>NUCLEOTIDE SEQUENCE</scope>
    <source>
        <strain evidence="1">Expedition CK06-06</strain>
    </source>
</reference>
<dbReference type="AlphaFoldDB" id="X1HMY5"/>
<gene>
    <name evidence="1" type="ORF">S03H2_53112</name>
</gene>
<proteinExistence type="predicted"/>
<dbReference type="EMBL" id="BARU01033792">
    <property type="protein sequence ID" value="GAH71466.1"/>
    <property type="molecule type" value="Genomic_DNA"/>
</dbReference>
<accession>X1HMY5</accession>